<feature type="signal peptide" evidence="1">
    <location>
        <begin position="1"/>
        <end position="20"/>
    </location>
</feature>
<dbReference type="Proteomes" id="UP001176961">
    <property type="component" value="Unassembled WGS sequence"/>
</dbReference>
<feature type="chain" id="PRO_5041220983" evidence="1">
    <location>
        <begin position="21"/>
        <end position="85"/>
    </location>
</feature>
<name>A0AA36MG78_CYLNA</name>
<reference evidence="2" key="1">
    <citation type="submission" date="2023-07" db="EMBL/GenBank/DDBJ databases">
        <authorList>
            <consortium name="CYATHOMIX"/>
        </authorList>
    </citation>
    <scope>NUCLEOTIDE SEQUENCE</scope>
    <source>
        <strain evidence="2">N/A</strain>
    </source>
</reference>
<keyword evidence="3" id="KW-1185">Reference proteome</keyword>
<evidence type="ECO:0000256" key="1">
    <source>
        <dbReference type="SAM" id="SignalP"/>
    </source>
</evidence>
<protein>
    <submittedName>
        <fullName evidence="2">Uncharacterized protein</fullName>
    </submittedName>
</protein>
<comment type="caution">
    <text evidence="2">The sequence shown here is derived from an EMBL/GenBank/DDBJ whole genome shotgun (WGS) entry which is preliminary data.</text>
</comment>
<proteinExistence type="predicted"/>
<evidence type="ECO:0000313" key="2">
    <source>
        <dbReference type="EMBL" id="CAJ0608613.1"/>
    </source>
</evidence>
<dbReference type="EMBL" id="CATQJL010000316">
    <property type="protein sequence ID" value="CAJ0608613.1"/>
    <property type="molecule type" value="Genomic_DNA"/>
</dbReference>
<gene>
    <name evidence="2" type="ORF">CYNAS_LOCUS20596</name>
</gene>
<accession>A0AA36MG78</accession>
<sequence>MASLSTFLLLCLALLSVVRAGTWLAFNDMREAPVDYPIRTPIDIVDVCKEQQRRLEKRAEHHILTRAERENSDMCRFLLRMGRSL</sequence>
<evidence type="ECO:0000313" key="3">
    <source>
        <dbReference type="Proteomes" id="UP001176961"/>
    </source>
</evidence>
<organism evidence="2 3">
    <name type="scientific">Cylicocyclus nassatus</name>
    <name type="common">Nematode worm</name>
    <dbReference type="NCBI Taxonomy" id="53992"/>
    <lineage>
        <taxon>Eukaryota</taxon>
        <taxon>Metazoa</taxon>
        <taxon>Ecdysozoa</taxon>
        <taxon>Nematoda</taxon>
        <taxon>Chromadorea</taxon>
        <taxon>Rhabditida</taxon>
        <taxon>Rhabditina</taxon>
        <taxon>Rhabditomorpha</taxon>
        <taxon>Strongyloidea</taxon>
        <taxon>Strongylidae</taxon>
        <taxon>Cylicocyclus</taxon>
    </lineage>
</organism>
<dbReference type="AlphaFoldDB" id="A0AA36MG78"/>
<keyword evidence="1" id="KW-0732">Signal</keyword>